<dbReference type="InterPro" id="IPR036291">
    <property type="entry name" value="NAD(P)-bd_dom_sf"/>
</dbReference>
<evidence type="ECO:0000259" key="15">
    <source>
        <dbReference type="Pfam" id="PF05173"/>
    </source>
</evidence>
<dbReference type="GO" id="GO:0005829">
    <property type="term" value="C:cytosol"/>
    <property type="evidence" value="ECO:0007669"/>
    <property type="project" value="TreeGrafter"/>
</dbReference>
<evidence type="ECO:0000256" key="5">
    <source>
        <dbReference type="ARBA" id="ARBA00022915"/>
    </source>
</evidence>
<dbReference type="InterPro" id="IPR022663">
    <property type="entry name" value="DapB_C"/>
</dbReference>
<dbReference type="SUPFAM" id="SSF55347">
    <property type="entry name" value="Glyceraldehyde-3-phosphate dehydrogenase-like, C-terminal domain"/>
    <property type="match status" value="1"/>
</dbReference>
<comment type="subcellular location">
    <subcellularLocation>
        <location evidence="13">Cytoplasm</location>
    </subcellularLocation>
</comment>
<keyword evidence="4 13" id="KW-0521">NADP</keyword>
<evidence type="ECO:0000256" key="13">
    <source>
        <dbReference type="HAMAP-Rule" id="MF_00102"/>
    </source>
</evidence>
<dbReference type="EC" id="1.17.1.8" evidence="10 13"/>
<comment type="catalytic activity">
    <reaction evidence="11 13">
        <text>(S)-2,3,4,5-tetrahydrodipicolinate + NADP(+) + H2O = (2S,4S)-4-hydroxy-2,3,4,5-tetrahydrodipicolinate + NADPH + H(+)</text>
        <dbReference type="Rhea" id="RHEA:35331"/>
        <dbReference type="ChEBI" id="CHEBI:15377"/>
        <dbReference type="ChEBI" id="CHEBI:15378"/>
        <dbReference type="ChEBI" id="CHEBI:16845"/>
        <dbReference type="ChEBI" id="CHEBI:57783"/>
        <dbReference type="ChEBI" id="CHEBI:58349"/>
        <dbReference type="ChEBI" id="CHEBI:67139"/>
        <dbReference type="EC" id="1.17.1.8"/>
    </reaction>
</comment>
<feature type="domain" description="Dihydrodipicolinate reductase C-terminal" evidence="15">
    <location>
        <begin position="135"/>
        <end position="271"/>
    </location>
</feature>
<dbReference type="SUPFAM" id="SSF51735">
    <property type="entry name" value="NAD(P)-binding Rossmann-fold domains"/>
    <property type="match status" value="1"/>
</dbReference>
<comment type="function">
    <text evidence="13">Catalyzes the conversion of 4-hydroxy-tetrahydrodipicolinate (HTPA) to tetrahydrodipicolinate.</text>
</comment>
<dbReference type="Gene3D" id="3.40.50.720">
    <property type="entry name" value="NAD(P)-binding Rossmann-like Domain"/>
    <property type="match status" value="1"/>
</dbReference>
<comment type="caution">
    <text evidence="13">Lacks conserved residue(s) required for the propagation of feature annotation.</text>
</comment>
<accession>A0A451CXM0</accession>
<keyword evidence="6 13" id="KW-0560">Oxidoreductase</keyword>
<dbReference type="InterPro" id="IPR000846">
    <property type="entry name" value="DapB_N"/>
</dbReference>
<feature type="binding site" evidence="13">
    <location>
        <begin position="129"/>
        <end position="132"/>
    </location>
    <ligand>
        <name>NAD(+)</name>
        <dbReference type="ChEBI" id="CHEBI:57540"/>
    </ligand>
</feature>
<feature type="active site" description="Proton donor" evidence="13">
    <location>
        <position position="166"/>
    </location>
</feature>
<dbReference type="AlphaFoldDB" id="A0A451CXM0"/>
<evidence type="ECO:0000259" key="14">
    <source>
        <dbReference type="Pfam" id="PF01113"/>
    </source>
</evidence>
<dbReference type="GO" id="GO:0050661">
    <property type="term" value="F:NADP binding"/>
    <property type="evidence" value="ECO:0007669"/>
    <property type="project" value="UniProtKB-UniRule"/>
</dbReference>
<dbReference type="GO" id="GO:0016726">
    <property type="term" value="F:oxidoreductase activity, acting on CH or CH2 groups, NAD or NADP as acceptor"/>
    <property type="evidence" value="ECO:0007669"/>
    <property type="project" value="UniProtKB-UniRule"/>
</dbReference>
<feature type="domain" description="Dihydrodipicolinate reductase N-terminal" evidence="14">
    <location>
        <begin position="7"/>
        <end position="132"/>
    </location>
</feature>
<comment type="caution">
    <text evidence="13">Was originally thought to be a dihydrodipicolinate reductase (DHDPR), catalyzing the conversion of dihydrodipicolinate to tetrahydrodipicolinate. However, it was shown in E.coli that the substrate of the enzymatic reaction is not dihydrodipicolinate (DHDP) but in fact (2S,4S)-4-hydroxy-2,3,4,5-tetrahydrodipicolinic acid (HTPA), the product released by the DapA-catalyzed reaction.</text>
</comment>
<dbReference type="PANTHER" id="PTHR20836:SF0">
    <property type="entry name" value="4-HYDROXY-TETRAHYDRODIPICOLINATE REDUCTASE 1, CHLOROPLASTIC-RELATED"/>
    <property type="match status" value="1"/>
</dbReference>
<dbReference type="NCBIfam" id="TIGR00036">
    <property type="entry name" value="dapB"/>
    <property type="match status" value="1"/>
</dbReference>
<evidence type="ECO:0000256" key="9">
    <source>
        <dbReference type="ARBA" id="ARBA00037922"/>
    </source>
</evidence>
<keyword evidence="5 13" id="KW-0220">Diaminopimelate biosynthesis</keyword>
<dbReference type="PROSITE" id="PS01298">
    <property type="entry name" value="DAPB"/>
    <property type="match status" value="1"/>
</dbReference>
<feature type="binding site" evidence="13">
    <location>
        <begin position="105"/>
        <end position="107"/>
    </location>
    <ligand>
        <name>NAD(+)</name>
        <dbReference type="ChEBI" id="CHEBI:57540"/>
    </ligand>
</feature>
<organism evidence="16 17">
    <name type="scientific">Buchnera aphidicola</name>
    <name type="common">Cinara cuneomaculata</name>
    <dbReference type="NCBI Taxonomy" id="1660040"/>
    <lineage>
        <taxon>Bacteria</taxon>
        <taxon>Pseudomonadati</taxon>
        <taxon>Pseudomonadota</taxon>
        <taxon>Gammaproteobacteria</taxon>
        <taxon>Enterobacterales</taxon>
        <taxon>Erwiniaceae</taxon>
        <taxon>Buchnera</taxon>
    </lineage>
</organism>
<dbReference type="GO" id="GO:0019877">
    <property type="term" value="P:diaminopimelate biosynthetic process"/>
    <property type="evidence" value="ECO:0007669"/>
    <property type="project" value="UniProtKB-UniRule"/>
</dbReference>
<evidence type="ECO:0000256" key="6">
    <source>
        <dbReference type="ARBA" id="ARBA00023002"/>
    </source>
</evidence>
<evidence type="ECO:0000256" key="11">
    <source>
        <dbReference type="ARBA" id="ARBA00049080"/>
    </source>
</evidence>
<dbReference type="Proteomes" id="UP000294404">
    <property type="component" value="Chromosome"/>
</dbReference>
<feature type="binding site" evidence="13">
    <location>
        <begin position="172"/>
        <end position="173"/>
    </location>
    <ligand>
        <name>(S)-2,3,4,5-tetrahydrodipicolinate</name>
        <dbReference type="ChEBI" id="CHEBI:16845"/>
    </ligand>
</feature>
<evidence type="ECO:0000256" key="7">
    <source>
        <dbReference type="ARBA" id="ARBA00023027"/>
    </source>
</evidence>
<dbReference type="RefSeq" id="WP_154027194.1">
    <property type="nucleotide sequence ID" value="NZ_LR217695.1"/>
</dbReference>
<dbReference type="Gene3D" id="3.30.360.10">
    <property type="entry name" value="Dihydrodipicolinate Reductase, domain 2"/>
    <property type="match status" value="1"/>
</dbReference>
<dbReference type="InterPro" id="IPR023940">
    <property type="entry name" value="DHDPR_bac"/>
</dbReference>
<protein>
    <recommendedName>
        <fullName evidence="10 13">4-hydroxy-tetrahydrodipicolinate reductase</fullName>
        <shortName evidence="13">HTPA reductase</shortName>
        <ecNumber evidence="10 13">1.17.1.8</ecNumber>
    </recommendedName>
</protein>
<comment type="subunit">
    <text evidence="13">Homotetramer.</text>
</comment>
<keyword evidence="8 13" id="KW-0457">Lysine biosynthesis</keyword>
<dbReference type="OrthoDB" id="9790352at2"/>
<reference evidence="16 17" key="1">
    <citation type="submission" date="2019-02" db="EMBL/GenBank/DDBJ databases">
        <authorList>
            <person name="Manzano-Marin A."/>
            <person name="Manzano-Marin A."/>
        </authorList>
    </citation>
    <scope>NUCLEOTIDE SEQUENCE [LARGE SCALE GENOMIC DNA]</scope>
    <source>
        <strain evidence="16 17">BuCicuneomaculata</strain>
    </source>
</reference>
<dbReference type="GO" id="GO:0009089">
    <property type="term" value="P:lysine biosynthetic process via diaminopimelate"/>
    <property type="evidence" value="ECO:0007669"/>
    <property type="project" value="UniProtKB-UniRule"/>
</dbReference>
<name>A0A451CXM0_9GAMM</name>
<gene>
    <name evidence="13 16" type="primary">dapB</name>
    <name evidence="16" type="ORF">BUCICUMA2628_098</name>
</gene>
<evidence type="ECO:0000313" key="17">
    <source>
        <dbReference type="Proteomes" id="UP000294404"/>
    </source>
</evidence>
<evidence type="ECO:0000256" key="2">
    <source>
        <dbReference type="ARBA" id="ARBA00022490"/>
    </source>
</evidence>
<feature type="active site" description="Proton donor/acceptor" evidence="13">
    <location>
        <position position="162"/>
    </location>
</feature>
<dbReference type="PANTHER" id="PTHR20836">
    <property type="entry name" value="DIHYDRODIPICOLINATE REDUCTASE"/>
    <property type="match status" value="1"/>
</dbReference>
<evidence type="ECO:0000256" key="3">
    <source>
        <dbReference type="ARBA" id="ARBA00022605"/>
    </source>
</evidence>
<evidence type="ECO:0000256" key="1">
    <source>
        <dbReference type="ARBA" id="ARBA00006642"/>
    </source>
</evidence>
<comment type="catalytic activity">
    <reaction evidence="12 13">
        <text>(S)-2,3,4,5-tetrahydrodipicolinate + NAD(+) + H2O = (2S,4S)-4-hydroxy-2,3,4,5-tetrahydrodipicolinate + NADH + H(+)</text>
        <dbReference type="Rhea" id="RHEA:35323"/>
        <dbReference type="ChEBI" id="CHEBI:15377"/>
        <dbReference type="ChEBI" id="CHEBI:15378"/>
        <dbReference type="ChEBI" id="CHEBI:16845"/>
        <dbReference type="ChEBI" id="CHEBI:57540"/>
        <dbReference type="ChEBI" id="CHEBI:57945"/>
        <dbReference type="ChEBI" id="CHEBI:67139"/>
        <dbReference type="EC" id="1.17.1.8"/>
    </reaction>
</comment>
<dbReference type="PIRSF" id="PIRSF000161">
    <property type="entry name" value="DHPR"/>
    <property type="match status" value="1"/>
</dbReference>
<dbReference type="UniPathway" id="UPA00034">
    <property type="reaction ID" value="UER00018"/>
</dbReference>
<dbReference type="FunFam" id="3.30.360.10:FF:000004">
    <property type="entry name" value="4-hydroxy-tetrahydrodipicolinate reductase"/>
    <property type="match status" value="1"/>
</dbReference>
<evidence type="ECO:0000313" key="16">
    <source>
        <dbReference type="EMBL" id="VFP78077.1"/>
    </source>
</evidence>
<keyword evidence="3 13" id="KW-0028">Amino-acid biosynthesis</keyword>
<dbReference type="HAMAP" id="MF_00102">
    <property type="entry name" value="DapB"/>
    <property type="match status" value="1"/>
</dbReference>
<evidence type="ECO:0000256" key="12">
    <source>
        <dbReference type="ARBA" id="ARBA00049396"/>
    </source>
</evidence>
<evidence type="ECO:0000256" key="10">
    <source>
        <dbReference type="ARBA" id="ARBA00038983"/>
    </source>
</evidence>
<keyword evidence="2 13" id="KW-0963">Cytoplasm</keyword>
<dbReference type="GO" id="GO:0008839">
    <property type="term" value="F:4-hydroxy-tetrahydrodipicolinate reductase"/>
    <property type="evidence" value="ECO:0007669"/>
    <property type="project" value="UniProtKB-UniRule"/>
</dbReference>
<evidence type="ECO:0000256" key="8">
    <source>
        <dbReference type="ARBA" id="ARBA00023154"/>
    </source>
</evidence>
<sequence length="277" mass="31395">MKNIKTNVVISGALGRMGKILIKEIKKNKYISLKYGLIKNTEIKYHDNNNQNDLLNKNKIFTTLKILKKNKNISSFDTIIDFSTPLATIKLIKYCIKNKKKMIIGTTGFNSLQINKIKQASKIIPILYSPNFSIGINMIHKIIEYMSHILGNNSDIEIIESHHRNKIDAPSGTALQLGKIISKTMNWNFKKSAIFSRHGNIGIRKNHTIGFSTIREGITIGEHTVLFSNEYEKISIIHKANNRSVFAKGALQAAIWIYNKKNGLYNMSDVIPNIPIL</sequence>
<keyword evidence="7 13" id="KW-0520">NAD</keyword>
<dbReference type="InterPro" id="IPR022664">
    <property type="entry name" value="DapB_N_CS"/>
</dbReference>
<comment type="similarity">
    <text evidence="1 13">Belongs to the DapB family.</text>
</comment>
<dbReference type="Pfam" id="PF01113">
    <property type="entry name" value="DapB_N"/>
    <property type="match status" value="1"/>
</dbReference>
<dbReference type="EMBL" id="LR217695">
    <property type="protein sequence ID" value="VFP78077.1"/>
    <property type="molecule type" value="Genomic_DNA"/>
</dbReference>
<feature type="binding site" evidence="13">
    <location>
        <position position="163"/>
    </location>
    <ligand>
        <name>(S)-2,3,4,5-tetrahydrodipicolinate</name>
        <dbReference type="ChEBI" id="CHEBI:16845"/>
    </ligand>
</feature>
<dbReference type="CDD" id="cd02274">
    <property type="entry name" value="DHDPR_N"/>
    <property type="match status" value="1"/>
</dbReference>
<evidence type="ECO:0000256" key="4">
    <source>
        <dbReference type="ARBA" id="ARBA00022857"/>
    </source>
</evidence>
<proteinExistence type="inferred from homology"/>
<feature type="binding site" evidence="13">
    <location>
        <begin position="12"/>
        <end position="17"/>
    </location>
    <ligand>
        <name>NAD(+)</name>
        <dbReference type="ChEBI" id="CHEBI:57540"/>
    </ligand>
</feature>
<dbReference type="GO" id="GO:0051287">
    <property type="term" value="F:NAD binding"/>
    <property type="evidence" value="ECO:0007669"/>
    <property type="project" value="UniProtKB-UniRule"/>
</dbReference>
<dbReference type="Pfam" id="PF05173">
    <property type="entry name" value="DapB_C"/>
    <property type="match status" value="1"/>
</dbReference>
<comment type="pathway">
    <text evidence="9 13">Amino-acid biosynthesis; L-lysine biosynthesis via DAP pathway; (S)-tetrahydrodipicolinate from L-aspartate: step 4/4.</text>
</comment>